<dbReference type="InterPro" id="IPR020846">
    <property type="entry name" value="MFS_dom"/>
</dbReference>
<feature type="transmembrane region" description="Helical" evidence="6">
    <location>
        <begin position="253"/>
        <end position="275"/>
    </location>
</feature>
<organism evidence="8 10">
    <name type="scientific">Legionella adelaidensis</name>
    <dbReference type="NCBI Taxonomy" id="45056"/>
    <lineage>
        <taxon>Bacteria</taxon>
        <taxon>Pseudomonadati</taxon>
        <taxon>Pseudomonadota</taxon>
        <taxon>Gammaproteobacteria</taxon>
        <taxon>Legionellales</taxon>
        <taxon>Legionellaceae</taxon>
        <taxon>Legionella</taxon>
    </lineage>
</organism>
<evidence type="ECO:0000256" key="3">
    <source>
        <dbReference type="ARBA" id="ARBA00022692"/>
    </source>
</evidence>
<evidence type="ECO:0000313" key="8">
    <source>
        <dbReference type="EMBL" id="KTC65600.1"/>
    </source>
</evidence>
<dbReference type="EMBL" id="LNKA01000001">
    <property type="protein sequence ID" value="KTC65600.1"/>
    <property type="molecule type" value="Genomic_DNA"/>
</dbReference>
<feature type="transmembrane region" description="Helical" evidence="6">
    <location>
        <begin position="381"/>
        <end position="400"/>
    </location>
</feature>
<dbReference type="SUPFAM" id="SSF103473">
    <property type="entry name" value="MFS general substrate transporter"/>
    <property type="match status" value="1"/>
</dbReference>
<feature type="domain" description="Major facilitator superfamily (MFS) profile" evidence="7">
    <location>
        <begin position="7"/>
        <end position="405"/>
    </location>
</feature>
<evidence type="ECO:0000313" key="11">
    <source>
        <dbReference type="Proteomes" id="UP000281170"/>
    </source>
</evidence>
<dbReference type="Pfam" id="PF07690">
    <property type="entry name" value="MFS_1"/>
    <property type="match status" value="1"/>
</dbReference>
<dbReference type="PROSITE" id="PS50850">
    <property type="entry name" value="MFS"/>
    <property type="match status" value="1"/>
</dbReference>
<evidence type="ECO:0000256" key="5">
    <source>
        <dbReference type="ARBA" id="ARBA00023136"/>
    </source>
</evidence>
<protein>
    <submittedName>
        <fullName evidence="8">Major facilitator family transporter</fullName>
    </submittedName>
</protein>
<proteinExistence type="predicted"/>
<dbReference type="InterPro" id="IPR050189">
    <property type="entry name" value="MFS_Efflux_Transporters"/>
</dbReference>
<dbReference type="InterPro" id="IPR011701">
    <property type="entry name" value="MFS"/>
</dbReference>
<keyword evidence="5 6" id="KW-0472">Membrane</keyword>
<dbReference type="Gene3D" id="1.20.1250.20">
    <property type="entry name" value="MFS general substrate transporter like domains"/>
    <property type="match status" value="2"/>
</dbReference>
<feature type="transmembrane region" description="Helical" evidence="6">
    <location>
        <begin position="136"/>
        <end position="158"/>
    </location>
</feature>
<feature type="transmembrane region" description="Helical" evidence="6">
    <location>
        <begin position="46"/>
        <end position="73"/>
    </location>
</feature>
<evidence type="ECO:0000313" key="9">
    <source>
        <dbReference type="EMBL" id="VEH85203.1"/>
    </source>
</evidence>
<reference evidence="9 11" key="2">
    <citation type="submission" date="2018-12" db="EMBL/GenBank/DDBJ databases">
        <authorList>
            <consortium name="Pathogen Informatics"/>
        </authorList>
    </citation>
    <scope>NUCLEOTIDE SEQUENCE [LARGE SCALE GENOMIC DNA]</scope>
    <source>
        <strain evidence="9 11">NCTC12735</strain>
        <plasmid evidence="11">11</plasmid>
    </source>
</reference>
<dbReference type="Proteomes" id="UP000054859">
    <property type="component" value="Unassembled WGS sequence"/>
</dbReference>
<dbReference type="KEGG" id="ladl:NCTC12735_00828"/>
<feature type="transmembrane region" description="Helical" evidence="6">
    <location>
        <begin position="15"/>
        <end position="40"/>
    </location>
</feature>
<reference evidence="8 10" key="1">
    <citation type="submission" date="2015-11" db="EMBL/GenBank/DDBJ databases">
        <title>Identification of large and diverse effector repertoires of 38 Legionella species.</title>
        <authorList>
            <person name="Burstein D."/>
            <person name="Amaro F."/>
            <person name="Zusman T."/>
            <person name="Lifshitz Z."/>
            <person name="Cohen O."/>
            <person name="Gilbert J.A."/>
            <person name="Pupko T."/>
            <person name="Shuman H.A."/>
            <person name="Segal G."/>
        </authorList>
    </citation>
    <scope>NUCLEOTIDE SEQUENCE [LARGE SCALE GENOMIC DNA]</scope>
    <source>
        <strain evidence="8 10">1762-AUS-E</strain>
    </source>
</reference>
<evidence type="ECO:0000256" key="2">
    <source>
        <dbReference type="ARBA" id="ARBA00022475"/>
    </source>
</evidence>
<feature type="transmembrane region" description="Helical" evidence="6">
    <location>
        <begin position="342"/>
        <end position="361"/>
    </location>
</feature>
<feature type="transmembrane region" description="Helical" evidence="6">
    <location>
        <begin position="103"/>
        <end position="124"/>
    </location>
</feature>
<comment type="subcellular location">
    <subcellularLocation>
        <location evidence="1">Cell membrane</location>
        <topology evidence="1">Multi-pass membrane protein</topology>
    </subcellularLocation>
</comment>
<sequence>MIATSITVPNQRIGIWLVGVSFVLFQFFMQLSSGVVIGAIMQEFDLTAFVAGLLGSSLYIVYTSLQIPVGILYDRKNSRTLMATNAFICSIGCIVFASSHTLLGLFIGRFLIGAGSAFAFIGLSHILRQHFPLRQFPFMIGLSETLGFIVTVIGMVSLGSLLNYWGWRGFISGAGIVGLLISFLCYRFIPDSEKTHPSTINYSQQFFQIISNKRAWVNGLFVGLSFTIVTVFGALWAVPFIKVKLSCSLAEASFIGALFFLGAGVSCPLFAILAIRFRSRKLVILSSCLSTTLLVLLALFAPVESHAVMGILMFLIGICCGAYMLAYTIANELAPANSLSTCTGFTNTLAVITAPLLQPLIGLFLDNLGQTENYTVGDYQIALLAVPVSLIIAAILVLFLPDPPEVKM</sequence>
<name>A0A0W0R3E9_9GAMM</name>
<evidence type="ECO:0000259" key="7">
    <source>
        <dbReference type="PROSITE" id="PS50850"/>
    </source>
</evidence>
<dbReference type="PATRIC" id="fig|45056.6.peg.264"/>
<evidence type="ECO:0000256" key="1">
    <source>
        <dbReference type="ARBA" id="ARBA00004651"/>
    </source>
</evidence>
<keyword evidence="3 6" id="KW-0812">Transmembrane</keyword>
<gene>
    <name evidence="8" type="ORF">Lade_0258</name>
    <name evidence="9" type="ORF">NCTC12735_00828</name>
</gene>
<feature type="transmembrane region" description="Helical" evidence="6">
    <location>
        <begin position="307"/>
        <end position="330"/>
    </location>
</feature>
<dbReference type="STRING" id="45056.Lade_0258"/>
<keyword evidence="4 6" id="KW-1133">Transmembrane helix</keyword>
<feature type="transmembrane region" description="Helical" evidence="6">
    <location>
        <begin position="215"/>
        <end position="241"/>
    </location>
</feature>
<dbReference type="RefSeq" id="WP_084758813.1">
    <property type="nucleotide sequence ID" value="NZ_CAAAHS010000008.1"/>
</dbReference>
<evidence type="ECO:0000256" key="4">
    <source>
        <dbReference type="ARBA" id="ARBA00022989"/>
    </source>
</evidence>
<feature type="transmembrane region" description="Helical" evidence="6">
    <location>
        <begin position="170"/>
        <end position="189"/>
    </location>
</feature>
<feature type="transmembrane region" description="Helical" evidence="6">
    <location>
        <begin position="282"/>
        <end position="301"/>
    </location>
</feature>
<dbReference type="Proteomes" id="UP000281170">
    <property type="component" value="Plasmid 11"/>
</dbReference>
<geneLocation type="plasmid" evidence="9 11">
    <name>11</name>
</geneLocation>
<feature type="transmembrane region" description="Helical" evidence="6">
    <location>
        <begin position="80"/>
        <end position="97"/>
    </location>
</feature>
<accession>A0A0W0R3E9</accession>
<evidence type="ECO:0000256" key="6">
    <source>
        <dbReference type="SAM" id="Phobius"/>
    </source>
</evidence>
<dbReference type="InterPro" id="IPR036259">
    <property type="entry name" value="MFS_trans_sf"/>
</dbReference>
<dbReference type="GO" id="GO:0022857">
    <property type="term" value="F:transmembrane transporter activity"/>
    <property type="evidence" value="ECO:0007669"/>
    <property type="project" value="InterPro"/>
</dbReference>
<dbReference type="PANTHER" id="PTHR43124:SF3">
    <property type="entry name" value="CHLORAMPHENICOL EFFLUX PUMP RV0191"/>
    <property type="match status" value="1"/>
</dbReference>
<dbReference type="OrthoDB" id="5620971at2"/>
<dbReference type="AlphaFoldDB" id="A0A0W0R3E9"/>
<dbReference type="GO" id="GO:0005886">
    <property type="term" value="C:plasma membrane"/>
    <property type="evidence" value="ECO:0007669"/>
    <property type="project" value="UniProtKB-SubCell"/>
</dbReference>
<keyword evidence="10" id="KW-1185">Reference proteome</keyword>
<dbReference type="PANTHER" id="PTHR43124">
    <property type="entry name" value="PURINE EFFLUX PUMP PBUE"/>
    <property type="match status" value="1"/>
</dbReference>
<evidence type="ECO:0000313" key="10">
    <source>
        <dbReference type="Proteomes" id="UP000054859"/>
    </source>
</evidence>
<dbReference type="EMBL" id="LR134420">
    <property type="protein sequence ID" value="VEH85203.1"/>
    <property type="molecule type" value="Genomic_DNA"/>
</dbReference>
<keyword evidence="9" id="KW-0614">Plasmid</keyword>
<keyword evidence="2" id="KW-1003">Cell membrane</keyword>